<proteinExistence type="predicted"/>
<protein>
    <submittedName>
        <fullName evidence="1">Uncharacterized protein</fullName>
    </submittedName>
</protein>
<reference evidence="2" key="1">
    <citation type="journal article" date="2022" name="Mol. Ecol. Resour.">
        <title>The genomes of chicory, endive, great burdock and yacon provide insights into Asteraceae palaeo-polyploidization history and plant inulin production.</title>
        <authorList>
            <person name="Fan W."/>
            <person name="Wang S."/>
            <person name="Wang H."/>
            <person name="Wang A."/>
            <person name="Jiang F."/>
            <person name="Liu H."/>
            <person name="Zhao H."/>
            <person name="Xu D."/>
            <person name="Zhang Y."/>
        </authorList>
    </citation>
    <scope>NUCLEOTIDE SEQUENCE [LARGE SCALE GENOMIC DNA]</scope>
    <source>
        <strain evidence="2">cv. Niubang</strain>
    </source>
</reference>
<evidence type="ECO:0000313" key="1">
    <source>
        <dbReference type="EMBL" id="KAI3691815.1"/>
    </source>
</evidence>
<dbReference type="EMBL" id="CM042057">
    <property type="protein sequence ID" value="KAI3691815.1"/>
    <property type="molecule type" value="Genomic_DNA"/>
</dbReference>
<keyword evidence="2" id="KW-1185">Reference proteome</keyword>
<sequence length="541" mass="61185">MSLPPTCFFLLIFFVFPSHSFPLSTSSRWIVDKNSGDRLKLACVNWPGHLHVMIPEGLHKKPMKSVVSDISGEMGFNCVRLTWATYMYTRYPNVTVSETLDRWNLTVAKEGVAKNNPEVLGMSVVEAQNVVVDELGKGGLMVVLDNHVSLPKWCCGENDGNGFFGDEDFDPDEWVRGLVAVARRYKNNPSVVAMSMRNELRGPRQNVRAWYNYMQQGGVAIHQENPDVLVIFSGLSYDTNLGFLKSQPLTVDLDNKIVFEAHWYPFGQPPEKWIFQTNEYCANMTKLFMDNSGFLFRTNGNPVPLFLSEFGLDQRGGDEMENRYFVCVLATMAEYDIDWALWQLPGSFMLREGNIDMEDMFGMYDSKWEKLRNSTTLDRLQFVQTKIRDSDTSSIDSTSYVLYHPLSGQCVEASDALSITNCRHASQWDHAHDGGPIKLTNTDRCLTTVKQGLLAVVSDQIDCSSPQSSWNVVSISNHHLASKDNQGNNLCLEVDILTSKIVTNKCLCLDDDLRDVSRCEENPQSQWLKLIPISNKNNGKK</sequence>
<evidence type="ECO:0000313" key="2">
    <source>
        <dbReference type="Proteomes" id="UP001055879"/>
    </source>
</evidence>
<dbReference type="Proteomes" id="UP001055879">
    <property type="component" value="Linkage Group LG11"/>
</dbReference>
<organism evidence="1 2">
    <name type="scientific">Arctium lappa</name>
    <name type="common">Greater burdock</name>
    <name type="synonym">Lappa major</name>
    <dbReference type="NCBI Taxonomy" id="4217"/>
    <lineage>
        <taxon>Eukaryota</taxon>
        <taxon>Viridiplantae</taxon>
        <taxon>Streptophyta</taxon>
        <taxon>Embryophyta</taxon>
        <taxon>Tracheophyta</taxon>
        <taxon>Spermatophyta</taxon>
        <taxon>Magnoliopsida</taxon>
        <taxon>eudicotyledons</taxon>
        <taxon>Gunneridae</taxon>
        <taxon>Pentapetalae</taxon>
        <taxon>asterids</taxon>
        <taxon>campanulids</taxon>
        <taxon>Asterales</taxon>
        <taxon>Asteraceae</taxon>
        <taxon>Carduoideae</taxon>
        <taxon>Cardueae</taxon>
        <taxon>Arctiinae</taxon>
        <taxon>Arctium</taxon>
    </lineage>
</organism>
<comment type="caution">
    <text evidence="1">The sequence shown here is derived from an EMBL/GenBank/DDBJ whole genome shotgun (WGS) entry which is preliminary data.</text>
</comment>
<gene>
    <name evidence="1" type="ORF">L6452_31617</name>
</gene>
<accession>A0ACB8Z3F8</accession>
<name>A0ACB8Z3F8_ARCLA</name>
<reference evidence="1 2" key="2">
    <citation type="journal article" date="2022" name="Mol. Ecol. Resour.">
        <title>The genomes of chicory, endive, great burdock and yacon provide insights into Asteraceae paleo-polyploidization history and plant inulin production.</title>
        <authorList>
            <person name="Fan W."/>
            <person name="Wang S."/>
            <person name="Wang H."/>
            <person name="Wang A."/>
            <person name="Jiang F."/>
            <person name="Liu H."/>
            <person name="Zhao H."/>
            <person name="Xu D."/>
            <person name="Zhang Y."/>
        </authorList>
    </citation>
    <scope>NUCLEOTIDE SEQUENCE [LARGE SCALE GENOMIC DNA]</scope>
    <source>
        <strain evidence="2">cv. Niubang</strain>
    </source>
</reference>